<reference evidence="1 2" key="1">
    <citation type="submission" date="2011-02" db="EMBL/GenBank/DDBJ databases">
        <authorList>
            <person name="Muzny D."/>
            <person name="Qin X."/>
            <person name="Deng J."/>
            <person name="Jiang H."/>
            <person name="Liu Y."/>
            <person name="Qu J."/>
            <person name="Song X.-Z."/>
            <person name="Zhang L."/>
            <person name="Thornton R."/>
            <person name="Coyle M."/>
            <person name="Francisco L."/>
            <person name="Jackson L."/>
            <person name="Javaid M."/>
            <person name="Korchina V."/>
            <person name="Kovar C."/>
            <person name="Mata R."/>
            <person name="Mathew T."/>
            <person name="Ngo R."/>
            <person name="Nguyen L."/>
            <person name="Nguyen N."/>
            <person name="Okwuonu G."/>
            <person name="Ongeri F."/>
            <person name="Pham C."/>
            <person name="Simmons D."/>
            <person name="Wilczek-Boney K."/>
            <person name="Hale W."/>
            <person name="Jakkamsetti A."/>
            <person name="Pham P."/>
            <person name="Ruth R."/>
            <person name="San Lucas F."/>
            <person name="Warren J."/>
            <person name="Zhang J."/>
            <person name="Zhao Z."/>
            <person name="Zhou C."/>
            <person name="Zhu D."/>
            <person name="Lee S."/>
            <person name="Bess C."/>
            <person name="Blankenburg K."/>
            <person name="Forbes L."/>
            <person name="Fu Q."/>
            <person name="Gubbala S."/>
            <person name="Hirani K."/>
            <person name="Jayaseelan J.C."/>
            <person name="Lara F."/>
            <person name="Munidasa M."/>
            <person name="Palculict T."/>
            <person name="Patil S."/>
            <person name="Pu L.-L."/>
            <person name="Saada N."/>
            <person name="Tang L."/>
            <person name="Weissenberger G."/>
            <person name="Zhu Y."/>
            <person name="Hemphill L."/>
            <person name="Shang Y."/>
            <person name="Youmans B."/>
            <person name="Ayvaz T."/>
            <person name="Ross M."/>
            <person name="Santibanez J."/>
            <person name="Aqrawi P."/>
            <person name="Gross S."/>
            <person name="Joshi V."/>
            <person name="Fowler G."/>
            <person name="Nazareth L."/>
            <person name="Reid J."/>
            <person name="Worley K."/>
            <person name="Petrosino J."/>
            <person name="Highlander S."/>
            <person name="Gibbs R."/>
        </authorList>
    </citation>
    <scope>NUCLEOTIDE SEQUENCE [LARGE SCALE GENOMIC DNA]</scope>
    <source>
        <strain evidence="1 2">ATCC BAA-1200</strain>
    </source>
</reference>
<dbReference type="HOGENOM" id="CLU_1388933_0_0_4"/>
<dbReference type="EMBL" id="AFAY01000054">
    <property type="protein sequence ID" value="EGF06839.1"/>
    <property type="molecule type" value="Genomic_DNA"/>
</dbReference>
<evidence type="ECO:0000313" key="2">
    <source>
        <dbReference type="Proteomes" id="UP000004105"/>
    </source>
</evidence>
<organism evidence="1 2">
    <name type="scientific">Neisseria bacilliformis ATCC BAA-1200</name>
    <dbReference type="NCBI Taxonomy" id="888742"/>
    <lineage>
        <taxon>Bacteria</taxon>
        <taxon>Pseudomonadati</taxon>
        <taxon>Pseudomonadota</taxon>
        <taxon>Betaproteobacteria</taxon>
        <taxon>Neisseriales</taxon>
        <taxon>Neisseriaceae</taxon>
        <taxon>Neisseria</taxon>
    </lineage>
</organism>
<proteinExistence type="predicted"/>
<dbReference type="AlphaFoldDB" id="F2BGE2"/>
<keyword evidence="2" id="KW-1185">Reference proteome</keyword>
<evidence type="ECO:0000313" key="1">
    <source>
        <dbReference type="EMBL" id="EGF06839.1"/>
    </source>
</evidence>
<comment type="caution">
    <text evidence="1">The sequence shown here is derived from an EMBL/GenBank/DDBJ whole genome shotgun (WGS) entry which is preliminary data.</text>
</comment>
<gene>
    <name evidence="1" type="ORF">HMPREF9123_2799</name>
</gene>
<sequence length="196" mass="19385">MRRGGSVFEFFEQAAEEVLQFGVVGVGETGPDAVAFGGDEGLDFADEGFAFGGEAQEDLAAVAVVAAAFAPYPAARGHFVGQAGGAGAGEVEQVAQVGGHDFAVGADVDEEEGVPQAFGDAFGFEAAVHVGAEAFGGYAQQLGGEGAGKVEFGQAAGEEGEAFAQFGVGKTHVGSGSLMDFSGGFCGKSVSLGGKS</sequence>
<accession>F2BGE2</accession>
<protein>
    <submittedName>
        <fullName evidence="1">Uncharacterized protein</fullName>
    </submittedName>
</protein>
<name>F2BGE2_9NEIS</name>
<dbReference type="Proteomes" id="UP000004105">
    <property type="component" value="Unassembled WGS sequence"/>
</dbReference>